<dbReference type="CDD" id="cd00086">
    <property type="entry name" value="homeodomain"/>
    <property type="match status" value="1"/>
</dbReference>
<evidence type="ECO:0000259" key="7">
    <source>
        <dbReference type="PROSITE" id="PS50071"/>
    </source>
</evidence>
<evidence type="ECO:0000256" key="4">
    <source>
        <dbReference type="PROSITE-ProRule" id="PRU00108"/>
    </source>
</evidence>
<keyword evidence="3 4" id="KW-0539">Nucleus</keyword>
<feature type="compositionally biased region" description="Low complexity" evidence="6">
    <location>
        <begin position="513"/>
        <end position="531"/>
    </location>
</feature>
<dbReference type="InterPro" id="IPR017970">
    <property type="entry name" value="Homeobox_CS"/>
</dbReference>
<dbReference type="GO" id="GO:0000981">
    <property type="term" value="F:DNA-binding transcription factor activity, RNA polymerase II-specific"/>
    <property type="evidence" value="ECO:0007669"/>
    <property type="project" value="InterPro"/>
</dbReference>
<dbReference type="SUPFAM" id="SSF46689">
    <property type="entry name" value="Homeodomain-like"/>
    <property type="match status" value="1"/>
</dbReference>
<feature type="region of interest" description="Disordered" evidence="6">
    <location>
        <begin position="513"/>
        <end position="533"/>
    </location>
</feature>
<comment type="caution">
    <text evidence="8">The sequence shown here is derived from an EMBL/GenBank/DDBJ whole genome shotgun (WGS) entry which is preliminary data.</text>
</comment>
<feature type="region of interest" description="Disordered" evidence="6">
    <location>
        <begin position="556"/>
        <end position="652"/>
    </location>
</feature>
<proteinExistence type="predicted"/>
<feature type="DNA-binding region" description="Homeobox" evidence="4">
    <location>
        <begin position="147"/>
        <end position="206"/>
    </location>
</feature>
<dbReference type="PROSITE" id="PS00027">
    <property type="entry name" value="HOMEOBOX_1"/>
    <property type="match status" value="1"/>
</dbReference>
<dbReference type="Gene3D" id="1.10.10.60">
    <property type="entry name" value="Homeodomain-like"/>
    <property type="match status" value="1"/>
</dbReference>
<feature type="compositionally biased region" description="Basic and acidic residues" evidence="6">
    <location>
        <begin position="251"/>
        <end position="261"/>
    </location>
</feature>
<dbReference type="SMART" id="SM00389">
    <property type="entry name" value="HOX"/>
    <property type="match status" value="1"/>
</dbReference>
<feature type="compositionally biased region" description="Low complexity" evidence="6">
    <location>
        <begin position="447"/>
        <end position="458"/>
    </location>
</feature>
<dbReference type="Pfam" id="PF00046">
    <property type="entry name" value="Homeodomain"/>
    <property type="match status" value="1"/>
</dbReference>
<organism evidence="8 9">
    <name type="scientific">Cryptococcus floricola</name>
    <dbReference type="NCBI Taxonomy" id="2591691"/>
    <lineage>
        <taxon>Eukaryota</taxon>
        <taxon>Fungi</taxon>
        <taxon>Dikarya</taxon>
        <taxon>Basidiomycota</taxon>
        <taxon>Agaricomycotina</taxon>
        <taxon>Tremellomycetes</taxon>
        <taxon>Tremellales</taxon>
        <taxon>Cryptococcaceae</taxon>
        <taxon>Cryptococcus</taxon>
    </lineage>
</organism>
<feature type="region of interest" description="Disordered" evidence="6">
    <location>
        <begin position="438"/>
        <end position="462"/>
    </location>
</feature>
<keyword evidence="9" id="KW-1185">Reference proteome</keyword>
<evidence type="ECO:0000256" key="6">
    <source>
        <dbReference type="SAM" id="MobiDB-lite"/>
    </source>
</evidence>
<feature type="domain" description="Homeobox" evidence="7">
    <location>
        <begin position="145"/>
        <end position="205"/>
    </location>
</feature>
<name>A0A5D3B5E2_9TREE</name>
<dbReference type="GO" id="GO:0003677">
    <property type="term" value="F:DNA binding"/>
    <property type="evidence" value="ECO:0007669"/>
    <property type="project" value="UniProtKB-UniRule"/>
</dbReference>
<feature type="compositionally biased region" description="Low complexity" evidence="6">
    <location>
        <begin position="621"/>
        <end position="631"/>
    </location>
</feature>
<dbReference type="Proteomes" id="UP000322245">
    <property type="component" value="Unassembled WGS sequence"/>
</dbReference>
<protein>
    <recommendedName>
        <fullName evidence="7">Homeobox domain-containing protein</fullName>
    </recommendedName>
</protein>
<evidence type="ECO:0000256" key="5">
    <source>
        <dbReference type="RuleBase" id="RU000682"/>
    </source>
</evidence>
<reference evidence="8 9" key="1">
    <citation type="submission" date="2017-05" db="EMBL/GenBank/DDBJ databases">
        <title>The Genome Sequence of Tsuchiyaea wingfieldii DSM 27421.</title>
        <authorList>
            <person name="Cuomo C."/>
            <person name="Passer A."/>
            <person name="Billmyre B."/>
            <person name="Heitman J."/>
        </authorList>
    </citation>
    <scope>NUCLEOTIDE SEQUENCE [LARGE SCALE GENOMIC DNA]</scope>
    <source>
        <strain evidence="8 9">DSM 27421</strain>
    </source>
</reference>
<feature type="compositionally biased region" description="Polar residues" evidence="6">
    <location>
        <begin position="639"/>
        <end position="652"/>
    </location>
</feature>
<dbReference type="InterPro" id="IPR009057">
    <property type="entry name" value="Homeodomain-like_sf"/>
</dbReference>
<evidence type="ECO:0000313" key="8">
    <source>
        <dbReference type="EMBL" id="TYJ57420.1"/>
    </source>
</evidence>
<accession>A0A5D3B5E2</accession>
<comment type="subcellular location">
    <subcellularLocation>
        <location evidence="4 5">Nucleus</location>
    </subcellularLocation>
</comment>
<keyword evidence="1 4" id="KW-0238">DNA-binding</keyword>
<dbReference type="PROSITE" id="PS50071">
    <property type="entry name" value="HOMEOBOX_2"/>
    <property type="match status" value="1"/>
</dbReference>
<dbReference type="EMBL" id="NIDF01000013">
    <property type="protein sequence ID" value="TYJ57420.1"/>
    <property type="molecule type" value="Genomic_DNA"/>
</dbReference>
<dbReference type="AlphaFoldDB" id="A0A5D3B5E2"/>
<dbReference type="GO" id="GO:0005634">
    <property type="term" value="C:nucleus"/>
    <property type="evidence" value="ECO:0007669"/>
    <property type="project" value="UniProtKB-SubCell"/>
</dbReference>
<evidence type="ECO:0000256" key="1">
    <source>
        <dbReference type="ARBA" id="ARBA00023125"/>
    </source>
</evidence>
<evidence type="ECO:0000256" key="2">
    <source>
        <dbReference type="ARBA" id="ARBA00023155"/>
    </source>
</evidence>
<evidence type="ECO:0000313" key="9">
    <source>
        <dbReference type="Proteomes" id="UP000322245"/>
    </source>
</evidence>
<evidence type="ECO:0000256" key="3">
    <source>
        <dbReference type="ARBA" id="ARBA00023242"/>
    </source>
</evidence>
<keyword evidence="2 4" id="KW-0371">Homeobox</keyword>
<sequence length="687" mass="73143">MDFSSYPEGLAATTDQIIADCSSGVFIPSKPITTSGLQPRFAIPDLGSISNKANLSWLSPHLQQTVYHEISVTLQFLRDKMLKTFRSTTSGLPSQELLGGLSDREIELGVAQVFEEDYRRESDKVLNRVADMMFRLEGQLVGSSTVISRKGSTFSTDALNTLETAYERCPVLSPAETNLVASAAGITSQQVRTWFQNKRNRGKKLHGSKPAQPPSGPRLVASLPKRVPRQPSSSHFASASPEPLHSVSDTPTRRPVRDLPRRAHTQRRTSFDPSTEITPEPSLVDGGSDSVFSPAALSPGSSCGSIAPNGGFISPFSMHMAQQQGQEGGKQETQINICWDQGVLNVPFEALKSSEGVPNFEFVPPTPSQNNWGSFDAITPDALSFPGNFGMDDLSQMSYGGQFDDASLGLDSIEHILNEALSNPTAFGGLTLSGSPQFSESSALTPESEAGASEASSSTFVSNGVRSGDGLEGDFFSVLDGMISAPSPVGEQAYPIFSSPENRSVSSASSSSALSFTSSSTAPTSVSSSSALKQENQYQHNQYTKGLDLFVPVQHQQQPRQGSGSFDMGSVGNEIGHAWQGQGDFGAQPQQGQKHEESSWGWTSGLLPFDSTPSPSDEHTSNPPFLSFPNSPNTPPFSQHTPTPSRLNSGESQASFFAPMGQAAAYGFNPTMPVGQSYGVSGGGQGL</sequence>
<gene>
    <name evidence="8" type="ORF">B9479_001960</name>
</gene>
<dbReference type="InterPro" id="IPR001356">
    <property type="entry name" value="HD"/>
</dbReference>
<feature type="region of interest" description="Disordered" evidence="6">
    <location>
        <begin position="199"/>
        <end position="291"/>
    </location>
</feature>